<feature type="region of interest" description="Disordered" evidence="1">
    <location>
        <begin position="96"/>
        <end position="139"/>
    </location>
</feature>
<feature type="compositionally biased region" description="Basic and acidic residues" evidence="1">
    <location>
        <begin position="96"/>
        <end position="107"/>
    </location>
</feature>
<evidence type="ECO:0000313" key="2">
    <source>
        <dbReference type="EMBL" id="OUS48263.1"/>
    </source>
</evidence>
<accession>A0A1Y5IJI3</accession>
<reference evidence="2" key="1">
    <citation type="submission" date="2017-04" db="EMBL/GenBank/DDBJ databases">
        <title>Population genomics of picophytoplankton unveils novel chromosome hypervariability.</title>
        <authorList>
            <consortium name="DOE Joint Genome Institute"/>
            <person name="Blanc-Mathieu R."/>
            <person name="Krasovec M."/>
            <person name="Hebrard M."/>
            <person name="Yau S."/>
            <person name="Desgranges E."/>
            <person name="Martin J."/>
            <person name="Schackwitz W."/>
            <person name="Kuo A."/>
            <person name="Salin G."/>
            <person name="Donnadieu C."/>
            <person name="Desdevises Y."/>
            <person name="Sanchez-Ferandin S."/>
            <person name="Moreau H."/>
            <person name="Rivals E."/>
            <person name="Grigoriev I.V."/>
            <person name="Grimsley N."/>
            <person name="Eyre-Walker A."/>
            <person name="Piganeau G."/>
        </authorList>
    </citation>
    <scope>NUCLEOTIDE SEQUENCE [LARGE SCALE GENOMIC DNA]</scope>
    <source>
        <strain evidence="2">RCC 1115</strain>
    </source>
</reference>
<feature type="region of interest" description="Disordered" evidence="1">
    <location>
        <begin position="199"/>
        <end position="271"/>
    </location>
</feature>
<evidence type="ECO:0000256" key="1">
    <source>
        <dbReference type="SAM" id="MobiDB-lite"/>
    </source>
</evidence>
<organism evidence="2">
    <name type="scientific">Ostreococcus tauri</name>
    <name type="common">Marine green alga</name>
    <dbReference type="NCBI Taxonomy" id="70448"/>
    <lineage>
        <taxon>Eukaryota</taxon>
        <taxon>Viridiplantae</taxon>
        <taxon>Chlorophyta</taxon>
        <taxon>Mamiellophyceae</taxon>
        <taxon>Mamiellales</taxon>
        <taxon>Bathycoccaceae</taxon>
        <taxon>Ostreococcus</taxon>
    </lineage>
</organism>
<gene>
    <name evidence="2" type="ORF">BE221DRAFT_18313</name>
</gene>
<name>A0A1Y5IJI3_OSTTA</name>
<sequence length="753" mass="80105">MDDDADDDDDGFWARAGSIADALVSERATRRADESRNGGRATETGTRVATVPPMTTGVVGRTASGSMETDASALRQMLVERDARLGMLRSKLDMVERENENLRRETSGRGTGTSGNVIVGGGAPQTRYGGESPNKGGVSAASAVARAEVQDLKQQLTTLRSKLAFKEEEVAEIRRAEDDARAKLRAANEERTRLAAEVRAERRARATAGQKRPPSGDVSESREVQGASKRQRTGGASGITGGASTRTPGELGAADDGDGVRSIPKPRTLTLTLPMAPPDVAATLYQGAVGGYALTDSAFARLMGEVPSEVSRFLATSSDSSAVNVELIQPVREALMRLAKNPDATPALMRALIESIVKTSMVIASSSHYEHLTSVLRVLSALAMIDARSMSIVLGACGARSKRLAVTSVTAHGAPPPSLAGIPGIGGAGMGTLVPHPRAQSSRIFVPAPMVLTNHAAAATPKLSKTARRFAASQDGDSLEAAPFLETLIRILHDAKCEGQWQVVDVVLIALIRFASDVECERGAFAAVARKRSGFGSCLKPVAPSGTRFLALMLVRALAPTLEFQALLCEPLEVERGLEKPPSSERRKNATLFGAILSCLRSDCVEENGLGFDIKHSFVLPMSAEQSGVLQEAALRVLRTLAFIGWQRFGAAALDARALDVLAAVAVEEYVSPLPSKVSASNASLLHAIRLVKALLDDHYEEHMSYLRRSSRAQRVLARLAHLASAAGGRRETHMGDWLTRILSKTQTRVDAH</sequence>
<dbReference type="EMBL" id="KZ155774">
    <property type="protein sequence ID" value="OUS48263.1"/>
    <property type="molecule type" value="Genomic_DNA"/>
</dbReference>
<proteinExistence type="predicted"/>
<protein>
    <submittedName>
        <fullName evidence="2">Uncharacterized protein</fullName>
    </submittedName>
</protein>
<feature type="region of interest" description="Disordered" evidence="1">
    <location>
        <begin position="23"/>
        <end position="68"/>
    </location>
</feature>
<feature type="compositionally biased region" description="Gly residues" evidence="1">
    <location>
        <begin position="109"/>
        <end position="123"/>
    </location>
</feature>
<dbReference type="AlphaFoldDB" id="A0A1Y5IJI3"/>
<feature type="compositionally biased region" description="Basic and acidic residues" evidence="1">
    <location>
        <begin position="27"/>
        <end position="37"/>
    </location>
</feature>
<dbReference type="Proteomes" id="UP000195557">
    <property type="component" value="Unassembled WGS sequence"/>
</dbReference>